<keyword evidence="7" id="KW-1185">Reference proteome</keyword>
<dbReference type="RefSeq" id="WP_258344392.1">
    <property type="nucleotide sequence ID" value="NZ_BAAAYK010000038.1"/>
</dbReference>
<dbReference type="PANTHER" id="PTHR42813">
    <property type="entry name" value="ZINC-TYPE ALCOHOL DEHYDROGENASE-LIKE"/>
    <property type="match status" value="1"/>
</dbReference>
<dbReference type="Pfam" id="PF08240">
    <property type="entry name" value="ADH_N"/>
    <property type="match status" value="1"/>
</dbReference>
<evidence type="ECO:0000256" key="2">
    <source>
        <dbReference type="ARBA" id="ARBA00022723"/>
    </source>
</evidence>
<dbReference type="PANTHER" id="PTHR42813:SF2">
    <property type="entry name" value="DEHYDROGENASE, ZINC-CONTAINING, PUTATIVE (AFU_ORTHOLOGUE AFUA_2G02810)-RELATED"/>
    <property type="match status" value="1"/>
</dbReference>
<dbReference type="InterPro" id="IPR011032">
    <property type="entry name" value="GroES-like_sf"/>
</dbReference>
<comment type="caution">
    <text evidence="6">The sequence shown here is derived from an EMBL/GenBank/DDBJ whole genome shotgun (WGS) entry which is preliminary data.</text>
</comment>
<comment type="cofactor">
    <cofactor evidence="1">
        <name>Zn(2+)</name>
        <dbReference type="ChEBI" id="CHEBI:29105"/>
    </cofactor>
</comment>
<sequence>MRATVIRGAGDVRVEEVPDAALREPADAVVRVVLTCVCGSDLWPYKSMERDEAGQRIGHEFLGVVEEAGSAVRSVRPGDLVVSPFTFSDGTCRFCREGLQTSCPSGGVYGSPGEDGAQGEAVRVPHADGTLVRLPVEQDDPLLPSLLTLADVFPTGHHAAVSAEVRRGGSVAVVGDGAVGLCGVLAAARLGAERLIIMGRHPDRTELAREFGATDVVAERGDAGVRRVRELTGGEGVRSVLECVGTAESMATATRLVRDGGAIGYVGVPQEGGGVDLRELFMRNVRIGGGVCPARAYVEELMPDVLSGAVRPGRVFDHVTDLDGVPDAYRAMADRKALKALVRV</sequence>
<name>A0ABP6RZY8_9PSEU</name>
<keyword evidence="2" id="KW-0479">Metal-binding</keyword>
<evidence type="ECO:0000313" key="6">
    <source>
        <dbReference type="EMBL" id="GAA3364520.1"/>
    </source>
</evidence>
<proteinExistence type="predicted"/>
<organism evidence="6 7">
    <name type="scientific">Saccharopolyspora gregorii</name>
    <dbReference type="NCBI Taxonomy" id="33914"/>
    <lineage>
        <taxon>Bacteria</taxon>
        <taxon>Bacillati</taxon>
        <taxon>Actinomycetota</taxon>
        <taxon>Actinomycetes</taxon>
        <taxon>Pseudonocardiales</taxon>
        <taxon>Pseudonocardiaceae</taxon>
        <taxon>Saccharopolyspora</taxon>
    </lineage>
</organism>
<reference evidence="7" key="1">
    <citation type="journal article" date="2019" name="Int. J. Syst. Evol. Microbiol.">
        <title>The Global Catalogue of Microorganisms (GCM) 10K type strain sequencing project: providing services to taxonomists for standard genome sequencing and annotation.</title>
        <authorList>
            <consortium name="The Broad Institute Genomics Platform"/>
            <consortium name="The Broad Institute Genome Sequencing Center for Infectious Disease"/>
            <person name="Wu L."/>
            <person name="Ma J."/>
        </authorList>
    </citation>
    <scope>NUCLEOTIDE SEQUENCE [LARGE SCALE GENOMIC DNA]</scope>
    <source>
        <strain evidence="7">JCM 9687</strain>
    </source>
</reference>
<evidence type="ECO:0000313" key="7">
    <source>
        <dbReference type="Proteomes" id="UP001500483"/>
    </source>
</evidence>
<dbReference type="CDD" id="cd08287">
    <property type="entry name" value="FDH_like_ADH3"/>
    <property type="match status" value="1"/>
</dbReference>
<gene>
    <name evidence="6" type="ORF">GCM10020366_60720</name>
</gene>
<evidence type="ECO:0000259" key="4">
    <source>
        <dbReference type="Pfam" id="PF00107"/>
    </source>
</evidence>
<dbReference type="Proteomes" id="UP001500483">
    <property type="component" value="Unassembled WGS sequence"/>
</dbReference>
<keyword evidence="3" id="KW-0862">Zinc</keyword>
<accession>A0ABP6RZY8</accession>
<feature type="domain" description="Alcohol dehydrogenase-like N-terminal" evidence="5">
    <location>
        <begin position="25"/>
        <end position="134"/>
    </location>
</feature>
<dbReference type="SUPFAM" id="SSF51735">
    <property type="entry name" value="NAD(P)-binding Rossmann-fold domains"/>
    <property type="match status" value="1"/>
</dbReference>
<protein>
    <submittedName>
        <fullName evidence="6">Zinc-dependent alcohol dehydrogenase family protein</fullName>
    </submittedName>
</protein>
<dbReference type="EMBL" id="BAAAYK010000038">
    <property type="protein sequence ID" value="GAA3364520.1"/>
    <property type="molecule type" value="Genomic_DNA"/>
</dbReference>
<dbReference type="InterPro" id="IPR013149">
    <property type="entry name" value="ADH-like_C"/>
</dbReference>
<dbReference type="Gene3D" id="3.40.50.720">
    <property type="entry name" value="NAD(P)-binding Rossmann-like Domain"/>
    <property type="match status" value="1"/>
</dbReference>
<dbReference type="Gene3D" id="3.90.180.10">
    <property type="entry name" value="Medium-chain alcohol dehydrogenases, catalytic domain"/>
    <property type="match status" value="1"/>
</dbReference>
<dbReference type="SUPFAM" id="SSF50129">
    <property type="entry name" value="GroES-like"/>
    <property type="match status" value="1"/>
</dbReference>
<dbReference type="InterPro" id="IPR013154">
    <property type="entry name" value="ADH-like_N"/>
</dbReference>
<evidence type="ECO:0000256" key="1">
    <source>
        <dbReference type="ARBA" id="ARBA00001947"/>
    </source>
</evidence>
<feature type="domain" description="Alcohol dehydrogenase-like C-terminal" evidence="4">
    <location>
        <begin position="178"/>
        <end position="303"/>
    </location>
</feature>
<dbReference type="InterPro" id="IPR036291">
    <property type="entry name" value="NAD(P)-bd_dom_sf"/>
</dbReference>
<dbReference type="Pfam" id="PF00107">
    <property type="entry name" value="ADH_zinc_N"/>
    <property type="match status" value="1"/>
</dbReference>
<evidence type="ECO:0000259" key="5">
    <source>
        <dbReference type="Pfam" id="PF08240"/>
    </source>
</evidence>
<evidence type="ECO:0000256" key="3">
    <source>
        <dbReference type="ARBA" id="ARBA00022833"/>
    </source>
</evidence>